<keyword evidence="2" id="KW-0378">Hydrolase</keyword>
<dbReference type="Gene3D" id="2.70.70.10">
    <property type="entry name" value="Glucose Permease (Domain IIA)"/>
    <property type="match status" value="1"/>
</dbReference>
<dbReference type="InterPro" id="IPR016047">
    <property type="entry name" value="M23ase_b-sheet_dom"/>
</dbReference>
<dbReference type="PANTHER" id="PTHR21666:SF292">
    <property type="entry name" value="MUREIN DD-ENDOPEPTIDASE MEPM"/>
    <property type="match status" value="1"/>
</dbReference>
<organism evidence="2">
    <name type="scientific">Xanthomonas arboricola</name>
    <dbReference type="NCBI Taxonomy" id="56448"/>
    <lineage>
        <taxon>Bacteria</taxon>
        <taxon>Pseudomonadati</taxon>
        <taxon>Pseudomonadota</taxon>
        <taxon>Gammaproteobacteria</taxon>
        <taxon>Lysobacterales</taxon>
        <taxon>Lysobacteraceae</taxon>
        <taxon>Xanthomonas</taxon>
    </lineage>
</organism>
<proteinExistence type="predicted"/>
<gene>
    <name evidence="2" type="ORF">FHR65_004077</name>
</gene>
<protein>
    <submittedName>
        <fullName evidence="2">Murein DD-endopeptidase MepM/ murein hydrolase activator NlpD</fullName>
    </submittedName>
</protein>
<dbReference type="InterPro" id="IPR050570">
    <property type="entry name" value="Cell_wall_metabolism_enzyme"/>
</dbReference>
<dbReference type="CDD" id="cd12797">
    <property type="entry name" value="M23_peptidase"/>
    <property type="match status" value="1"/>
</dbReference>
<accession>A0AB73H3K1</accession>
<reference evidence="2" key="1">
    <citation type="submission" date="2020-08" db="EMBL/GenBank/DDBJ databases">
        <title>Studying the diversity of plant-associated saprophytic bacteria and their role in host health and plant-pathogen interactions.</title>
        <authorList>
            <person name="Potnis N."/>
        </authorList>
    </citation>
    <scope>NUCLEOTIDE SEQUENCE</scope>
    <source>
        <strain evidence="2">F21</strain>
    </source>
</reference>
<dbReference type="EMBL" id="JACIIQ010000025">
    <property type="protein sequence ID" value="MBB5672476.1"/>
    <property type="molecule type" value="Genomic_DNA"/>
</dbReference>
<name>A0AB73H3K1_9XANT</name>
<dbReference type="GO" id="GO:0004222">
    <property type="term" value="F:metalloendopeptidase activity"/>
    <property type="evidence" value="ECO:0007669"/>
    <property type="project" value="TreeGrafter"/>
</dbReference>
<dbReference type="RefSeq" id="WP_184578834.1">
    <property type="nucleotide sequence ID" value="NZ_JACIIQ010000025.1"/>
</dbReference>
<dbReference type="Pfam" id="PF01551">
    <property type="entry name" value="Peptidase_M23"/>
    <property type="match status" value="1"/>
</dbReference>
<comment type="caution">
    <text evidence="2">The sequence shown here is derived from an EMBL/GenBank/DDBJ whole genome shotgun (WGS) entry which is preliminary data.</text>
</comment>
<dbReference type="PANTHER" id="PTHR21666">
    <property type="entry name" value="PEPTIDASE-RELATED"/>
    <property type="match status" value="1"/>
</dbReference>
<dbReference type="AlphaFoldDB" id="A0AB73H3K1"/>
<dbReference type="InterPro" id="IPR011055">
    <property type="entry name" value="Dup_hybrid_motif"/>
</dbReference>
<dbReference type="SUPFAM" id="SSF51261">
    <property type="entry name" value="Duplicated hybrid motif"/>
    <property type="match status" value="1"/>
</dbReference>
<evidence type="ECO:0000313" key="2">
    <source>
        <dbReference type="EMBL" id="MBB5672476.1"/>
    </source>
</evidence>
<dbReference type="Proteomes" id="UP000528595">
    <property type="component" value="Unassembled WGS sequence"/>
</dbReference>
<sequence>MSLVALTPITALAAQPNFPVCVQDPLRENSSRARVSSNVNPARRNPVTGVVRWHKGVDLAIGTGTPVYAANDGVVIAKWAGGGGGQSVRLTGGAGGYTTVYFHLSKYLVTSGQRVKAGDPIGLVGNTGVGTGPHLHFEVWKSSEFSKDPRGLICGENPTPGSYAGEGGSNDEPEGEAISEAYAGKMPEVPNVSTWDDMSVREIIDSEVGKRHLNTAWLQEEAERSEMPLRVEALHMKALASYMQQRQFEQRHRIELLMATRLARNAQAEMAVRLDRQREMAAKASAQ</sequence>
<feature type="domain" description="M23ase beta-sheet core" evidence="1">
    <location>
        <begin position="54"/>
        <end position="143"/>
    </location>
</feature>
<evidence type="ECO:0000259" key="1">
    <source>
        <dbReference type="Pfam" id="PF01551"/>
    </source>
</evidence>